<dbReference type="Proteomes" id="UP000011531">
    <property type="component" value="Unassembled WGS sequence"/>
</dbReference>
<protein>
    <recommendedName>
        <fullName evidence="2">DUF7577 domain-containing protein</fullName>
    </recommendedName>
</protein>
<keyword evidence="4" id="KW-1185">Reference proteome</keyword>
<dbReference type="RefSeq" id="WP_008424722.1">
    <property type="nucleotide sequence ID" value="NZ_AOIA01000126.1"/>
</dbReference>
<evidence type="ECO:0000259" key="2">
    <source>
        <dbReference type="Pfam" id="PF24463"/>
    </source>
</evidence>
<feature type="compositionally biased region" description="Acidic residues" evidence="1">
    <location>
        <begin position="27"/>
        <end position="37"/>
    </location>
</feature>
<dbReference type="InterPro" id="IPR055999">
    <property type="entry name" value="DUF7577"/>
</dbReference>
<proteinExistence type="predicted"/>
<dbReference type="Pfam" id="PF24463">
    <property type="entry name" value="DUF7577"/>
    <property type="match status" value="1"/>
</dbReference>
<evidence type="ECO:0000313" key="3">
    <source>
        <dbReference type="EMBL" id="ELY56363.1"/>
    </source>
</evidence>
<sequence>MDTIIIAVVVLLLGGWWTALMFRQHEADEDESDDAAESLDGFAPGAYHPTGAEYWDRTHDRSSGPHPPAPGVCPSCETENDPFYTYCRNCVERLSPA</sequence>
<dbReference type="OrthoDB" id="185378at2157"/>
<feature type="region of interest" description="Disordered" evidence="1">
    <location>
        <begin position="27"/>
        <end position="70"/>
    </location>
</feature>
<dbReference type="STRING" id="1227498.C492_14716"/>
<gene>
    <name evidence="3" type="ORF">C492_14716</name>
</gene>
<evidence type="ECO:0000313" key="4">
    <source>
        <dbReference type="Proteomes" id="UP000011531"/>
    </source>
</evidence>
<feature type="compositionally biased region" description="Basic and acidic residues" evidence="1">
    <location>
        <begin position="54"/>
        <end position="63"/>
    </location>
</feature>
<dbReference type="AlphaFoldDB" id="L9X6X1"/>
<name>L9X6X1_9EURY</name>
<accession>L9X6X1</accession>
<feature type="domain" description="DUF7577" evidence="2">
    <location>
        <begin position="72"/>
        <end position="94"/>
    </location>
</feature>
<organism evidence="3 4">
    <name type="scientific">Natronococcus jeotgali DSM 18795</name>
    <dbReference type="NCBI Taxonomy" id="1227498"/>
    <lineage>
        <taxon>Archaea</taxon>
        <taxon>Methanobacteriati</taxon>
        <taxon>Methanobacteriota</taxon>
        <taxon>Stenosarchaea group</taxon>
        <taxon>Halobacteria</taxon>
        <taxon>Halobacteriales</taxon>
        <taxon>Natrialbaceae</taxon>
        <taxon>Natronococcus</taxon>
    </lineage>
</organism>
<evidence type="ECO:0000256" key="1">
    <source>
        <dbReference type="SAM" id="MobiDB-lite"/>
    </source>
</evidence>
<reference evidence="3 4" key="1">
    <citation type="journal article" date="2014" name="PLoS Genet.">
        <title>Phylogenetically driven sequencing of extremely halophilic archaea reveals strategies for static and dynamic osmo-response.</title>
        <authorList>
            <person name="Becker E.A."/>
            <person name="Seitzer P.M."/>
            <person name="Tritt A."/>
            <person name="Larsen D."/>
            <person name="Krusor M."/>
            <person name="Yao A.I."/>
            <person name="Wu D."/>
            <person name="Madern D."/>
            <person name="Eisen J.A."/>
            <person name="Darling A.E."/>
            <person name="Facciotti M.T."/>
        </authorList>
    </citation>
    <scope>NUCLEOTIDE SEQUENCE [LARGE SCALE GENOMIC DNA]</scope>
    <source>
        <strain evidence="3 4">DSM 18795</strain>
    </source>
</reference>
<dbReference type="EMBL" id="AOIA01000126">
    <property type="protein sequence ID" value="ELY56363.1"/>
    <property type="molecule type" value="Genomic_DNA"/>
</dbReference>
<comment type="caution">
    <text evidence="3">The sequence shown here is derived from an EMBL/GenBank/DDBJ whole genome shotgun (WGS) entry which is preliminary data.</text>
</comment>